<name>A0A1G5C9I4_9PAST</name>
<protein>
    <recommendedName>
        <fullName evidence="3">Lipoprotein</fullName>
    </recommendedName>
</protein>
<evidence type="ECO:0008006" key="3">
    <source>
        <dbReference type="Google" id="ProtNLM"/>
    </source>
</evidence>
<evidence type="ECO:0000313" key="1">
    <source>
        <dbReference type="EMBL" id="SCX99145.1"/>
    </source>
</evidence>
<reference evidence="1 2" key="1">
    <citation type="submission" date="2016-10" db="EMBL/GenBank/DDBJ databases">
        <authorList>
            <person name="Varghese N."/>
            <person name="Submissions S."/>
        </authorList>
    </citation>
    <scope>NUCLEOTIDE SEQUENCE [LARGE SCALE GENOMIC DNA]</scope>
    <source>
        <strain evidence="1 2">DSM 22022</strain>
    </source>
</reference>
<proteinExistence type="predicted"/>
<organism evidence="1 2">
    <name type="scientific">Basfia succiniciproducens</name>
    <dbReference type="NCBI Taxonomy" id="653940"/>
    <lineage>
        <taxon>Bacteria</taxon>
        <taxon>Pseudomonadati</taxon>
        <taxon>Pseudomonadota</taxon>
        <taxon>Gammaproteobacteria</taxon>
        <taxon>Pasteurellales</taxon>
        <taxon>Pasteurellaceae</taxon>
        <taxon>Basfia</taxon>
    </lineage>
</organism>
<keyword evidence="2" id="KW-1185">Reference proteome</keyword>
<gene>
    <name evidence="1" type="ORF">SAMN02910354_01093</name>
</gene>
<dbReference type="PROSITE" id="PS51257">
    <property type="entry name" value="PROKAR_LIPOPROTEIN"/>
    <property type="match status" value="1"/>
</dbReference>
<comment type="caution">
    <text evidence="1">The sequence shown here is derived from an EMBL/GenBank/DDBJ whole genome shotgun (WGS) entry which is preliminary data.</text>
</comment>
<evidence type="ECO:0000313" key="2">
    <source>
        <dbReference type="Proteomes" id="UP000199588"/>
    </source>
</evidence>
<sequence length="40" mass="3852">MKKRLILLCTLVLLGGCTVGGGFGVGNNGAGVGISTGIGF</sequence>
<dbReference type="Proteomes" id="UP000199588">
    <property type="component" value="Unassembled WGS sequence"/>
</dbReference>
<accession>A0A1G5C9I4</accession>
<dbReference type="RefSeq" id="WP_011200621.1">
    <property type="nucleotide sequence ID" value="NZ_CP015031.1"/>
</dbReference>
<dbReference type="EMBL" id="FMUQ01000007">
    <property type="protein sequence ID" value="SCX99145.1"/>
    <property type="molecule type" value="Genomic_DNA"/>
</dbReference>